<accession>A0A3B0WE75</accession>
<evidence type="ECO:0000313" key="1">
    <source>
        <dbReference type="EMBL" id="VAW42886.1"/>
    </source>
</evidence>
<dbReference type="AlphaFoldDB" id="A0A3B0WE75"/>
<sequence length="85" mass="10149">EIYEGFSYNIQVGYALGYYNVEEGHFELRTMYNFRKRLTAHMQETGMFMKTAALFRLVKCIWGEMRFFAPPSAFFTYSLNLRTVF</sequence>
<proteinExistence type="predicted"/>
<dbReference type="EMBL" id="UOEU01000980">
    <property type="protein sequence ID" value="VAW42886.1"/>
    <property type="molecule type" value="Genomic_DNA"/>
</dbReference>
<reference evidence="1" key="1">
    <citation type="submission" date="2018-06" db="EMBL/GenBank/DDBJ databases">
        <authorList>
            <person name="Zhirakovskaya E."/>
        </authorList>
    </citation>
    <scope>NUCLEOTIDE SEQUENCE</scope>
</reference>
<organism evidence="1">
    <name type="scientific">hydrothermal vent metagenome</name>
    <dbReference type="NCBI Taxonomy" id="652676"/>
    <lineage>
        <taxon>unclassified sequences</taxon>
        <taxon>metagenomes</taxon>
        <taxon>ecological metagenomes</taxon>
    </lineage>
</organism>
<name>A0A3B0WE75_9ZZZZ</name>
<feature type="non-terminal residue" evidence="1">
    <location>
        <position position="1"/>
    </location>
</feature>
<gene>
    <name evidence="1" type="ORF">MNBD_CHLOROFLEXI01-2186</name>
</gene>
<protein>
    <submittedName>
        <fullName evidence="1">Uncharacterized protein</fullName>
    </submittedName>
</protein>